<evidence type="ECO:0000256" key="8">
    <source>
        <dbReference type="SAM" id="Phobius"/>
    </source>
</evidence>
<dbReference type="GO" id="GO:0016705">
    <property type="term" value="F:oxidoreductase activity, acting on paired donors, with incorporation or reduction of molecular oxygen"/>
    <property type="evidence" value="ECO:0007669"/>
    <property type="project" value="InterPro"/>
</dbReference>
<dbReference type="Pfam" id="PF00067">
    <property type="entry name" value="p450"/>
    <property type="match status" value="1"/>
</dbReference>
<dbReference type="PRINTS" id="PR00463">
    <property type="entry name" value="EP450I"/>
</dbReference>
<keyword evidence="8" id="KW-0472">Membrane</keyword>
<evidence type="ECO:0000256" key="1">
    <source>
        <dbReference type="ARBA" id="ARBA00001971"/>
    </source>
</evidence>
<accession>A0A8H3Z1S9</accession>
<dbReference type="Gene3D" id="1.10.630.10">
    <property type="entry name" value="Cytochrome P450"/>
    <property type="match status" value="1"/>
</dbReference>
<dbReference type="PROSITE" id="PS00086">
    <property type="entry name" value="CYTOCHROME_P450"/>
    <property type="match status" value="1"/>
</dbReference>
<dbReference type="InterPro" id="IPR050121">
    <property type="entry name" value="Cytochrome_P450_monoxygenase"/>
</dbReference>
<dbReference type="InterPro" id="IPR017972">
    <property type="entry name" value="Cyt_P450_CS"/>
</dbReference>
<protein>
    <recommendedName>
        <fullName evidence="11">Cytochrome P450</fullName>
    </recommendedName>
</protein>
<evidence type="ECO:0000256" key="2">
    <source>
        <dbReference type="ARBA" id="ARBA00010617"/>
    </source>
</evidence>
<dbReference type="GO" id="GO:0020037">
    <property type="term" value="F:heme binding"/>
    <property type="evidence" value="ECO:0007669"/>
    <property type="project" value="InterPro"/>
</dbReference>
<evidence type="ECO:0000256" key="5">
    <source>
        <dbReference type="ARBA" id="ARBA00023004"/>
    </source>
</evidence>
<dbReference type="InterPro" id="IPR002401">
    <property type="entry name" value="Cyt_P450_E_grp-I"/>
</dbReference>
<organism evidence="9 10">
    <name type="scientific">Venturia inaequalis</name>
    <name type="common">Apple scab fungus</name>
    <dbReference type="NCBI Taxonomy" id="5025"/>
    <lineage>
        <taxon>Eukaryota</taxon>
        <taxon>Fungi</taxon>
        <taxon>Dikarya</taxon>
        <taxon>Ascomycota</taxon>
        <taxon>Pezizomycotina</taxon>
        <taxon>Dothideomycetes</taxon>
        <taxon>Pleosporomycetidae</taxon>
        <taxon>Venturiales</taxon>
        <taxon>Venturiaceae</taxon>
        <taxon>Venturia</taxon>
    </lineage>
</organism>
<proteinExistence type="inferred from homology"/>
<evidence type="ECO:0000256" key="4">
    <source>
        <dbReference type="ARBA" id="ARBA00022723"/>
    </source>
</evidence>
<keyword evidence="8" id="KW-0812">Transmembrane</keyword>
<dbReference type="InterPro" id="IPR036396">
    <property type="entry name" value="Cyt_P450_sf"/>
</dbReference>
<evidence type="ECO:0000313" key="10">
    <source>
        <dbReference type="Proteomes" id="UP000447873"/>
    </source>
</evidence>
<evidence type="ECO:0000313" key="9">
    <source>
        <dbReference type="EMBL" id="KAE9976766.1"/>
    </source>
</evidence>
<dbReference type="EMBL" id="WNWS01000167">
    <property type="protein sequence ID" value="KAE9976766.1"/>
    <property type="molecule type" value="Genomic_DNA"/>
</dbReference>
<reference evidence="9 10" key="1">
    <citation type="submission" date="2018-12" db="EMBL/GenBank/DDBJ databases">
        <title>Venturia inaequalis Genome Resource.</title>
        <authorList>
            <person name="Lichtner F.J."/>
        </authorList>
    </citation>
    <scope>NUCLEOTIDE SEQUENCE [LARGE SCALE GENOMIC DNA]</scope>
    <source>
        <strain evidence="9 10">120213</strain>
    </source>
</reference>
<dbReference type="SUPFAM" id="SSF48264">
    <property type="entry name" value="Cytochrome P450"/>
    <property type="match status" value="1"/>
</dbReference>
<dbReference type="GO" id="GO:0004497">
    <property type="term" value="F:monooxygenase activity"/>
    <property type="evidence" value="ECO:0007669"/>
    <property type="project" value="UniProtKB-KW"/>
</dbReference>
<evidence type="ECO:0008006" key="11">
    <source>
        <dbReference type="Google" id="ProtNLM"/>
    </source>
</evidence>
<feature type="binding site" description="axial binding residue" evidence="6">
    <location>
        <position position="451"/>
    </location>
    <ligand>
        <name>heme</name>
        <dbReference type="ChEBI" id="CHEBI:30413"/>
    </ligand>
    <ligandPart>
        <name>Fe</name>
        <dbReference type="ChEBI" id="CHEBI:18248"/>
    </ligandPart>
</feature>
<evidence type="ECO:0000256" key="6">
    <source>
        <dbReference type="PIRSR" id="PIRSR602401-1"/>
    </source>
</evidence>
<comment type="cofactor">
    <cofactor evidence="1 6">
        <name>heme</name>
        <dbReference type="ChEBI" id="CHEBI:30413"/>
    </cofactor>
</comment>
<dbReference type="AlphaFoldDB" id="A0A8H3Z1S9"/>
<evidence type="ECO:0000256" key="3">
    <source>
        <dbReference type="ARBA" id="ARBA00022617"/>
    </source>
</evidence>
<dbReference type="PANTHER" id="PTHR24305">
    <property type="entry name" value="CYTOCHROME P450"/>
    <property type="match status" value="1"/>
</dbReference>
<feature type="transmembrane region" description="Helical" evidence="8">
    <location>
        <begin position="12"/>
        <end position="34"/>
    </location>
</feature>
<keyword evidence="7" id="KW-0560">Oxidoreductase</keyword>
<name>A0A8H3Z1S9_VENIN</name>
<dbReference type="Proteomes" id="UP000447873">
    <property type="component" value="Unassembled WGS sequence"/>
</dbReference>
<keyword evidence="5 6" id="KW-0408">Iron</keyword>
<keyword evidence="7" id="KW-0503">Monooxygenase</keyword>
<keyword evidence="8" id="KW-1133">Transmembrane helix</keyword>
<sequence>MALPSTAIYDRLSAASASTILLTSIAAITAYQLWKIVYNAFFHPLRRFPGPKAAAVSKIPFTLSIFKGTPHKWNHELHLKYGPVVRLAPNMLSFIDERAWKDIHGFKKPGPFKDSDDYGKPPNGVPGLLMEVRDNEHSRMRKVFTGAFSDRSLKEQEPLFLQYTDLLVEKLKIWIKENPENGIDMVRMLNFTTFDIMGDLTFGAPLGLLEKSDYTPWVALIFKALKFRTYVRGLKSFFVFKVIIDFLGPKALGEKTRTHFNYAAEQVNKRLKIKTERPDIWGLVLRQAELGRGLSLKAMHSNAALFMGAGTETTATELSGLLYLLLSNPQKMTKLSGALRSTFQHDDDITMERLSQIPYIHACIEEGLRMYPPVPVGLPRRVPKGGSTICDDLIPADTEICITQYSAYHSPTNFYRPDSFEPERWVQPIPKEFVNDRRGACQPFSIGSRNCIGQNMAMHEMRLILAKIIYNFDFELLPESQEWADQRVYTLWEKKPLMVKLKVAQR</sequence>
<comment type="caution">
    <text evidence="9">The sequence shown here is derived from an EMBL/GenBank/DDBJ whole genome shotgun (WGS) entry which is preliminary data.</text>
</comment>
<dbReference type="InterPro" id="IPR001128">
    <property type="entry name" value="Cyt_P450"/>
</dbReference>
<keyword evidence="4 6" id="KW-0479">Metal-binding</keyword>
<dbReference type="GO" id="GO:0005506">
    <property type="term" value="F:iron ion binding"/>
    <property type="evidence" value="ECO:0007669"/>
    <property type="project" value="InterPro"/>
</dbReference>
<keyword evidence="3 6" id="KW-0349">Heme</keyword>
<dbReference type="CDD" id="cd11058">
    <property type="entry name" value="CYP60B-like"/>
    <property type="match status" value="1"/>
</dbReference>
<gene>
    <name evidence="9" type="ORF">EG328_002412</name>
</gene>
<comment type="similarity">
    <text evidence="2 7">Belongs to the cytochrome P450 family.</text>
</comment>
<evidence type="ECO:0000256" key="7">
    <source>
        <dbReference type="RuleBase" id="RU000461"/>
    </source>
</evidence>
<dbReference type="PRINTS" id="PR00385">
    <property type="entry name" value="P450"/>
</dbReference>
<dbReference type="PANTHER" id="PTHR24305:SF210">
    <property type="entry name" value="CYTOCHROME P450 MONOOXYGENASE ASQL-RELATED"/>
    <property type="match status" value="1"/>
</dbReference>